<evidence type="ECO:0000256" key="2">
    <source>
        <dbReference type="SAM" id="MobiDB-lite"/>
    </source>
</evidence>
<proteinExistence type="inferred from homology"/>
<comment type="similarity">
    <text evidence="1">Belongs to the STK19 family.</text>
</comment>
<dbReference type="PANTHER" id="PTHR15243:SF0">
    <property type="entry name" value="SERINE_THREONINE-PROTEIN KINASE 19"/>
    <property type="match status" value="1"/>
</dbReference>
<comment type="caution">
    <text evidence="3">The sequence shown here is derived from an EMBL/GenBank/DDBJ whole genome shotgun (WGS) entry which is preliminary data.</text>
</comment>
<dbReference type="InterPro" id="IPR018865">
    <property type="entry name" value="STK19-like"/>
</dbReference>
<protein>
    <submittedName>
        <fullName evidence="3">Serine/threonine-protein kinase 19</fullName>
    </submittedName>
</protein>
<keyword evidence="4" id="KW-1185">Reference proteome</keyword>
<evidence type="ECO:0000313" key="3">
    <source>
        <dbReference type="EMBL" id="KAH9425001.1"/>
    </source>
</evidence>
<name>A0ABQ8JQW2_DERPT</name>
<dbReference type="EMBL" id="NJHN03000024">
    <property type="protein sequence ID" value="KAH9425001.1"/>
    <property type="molecule type" value="Genomic_DNA"/>
</dbReference>
<feature type="region of interest" description="Disordered" evidence="2">
    <location>
        <begin position="1"/>
        <end position="30"/>
    </location>
</feature>
<accession>A0ABQ8JQW2</accession>
<evidence type="ECO:0000313" key="4">
    <source>
        <dbReference type="Proteomes" id="UP000887458"/>
    </source>
</evidence>
<gene>
    <name evidence="3" type="primary">STK19</name>
    <name evidence="3" type="ORF">DERP_009226</name>
</gene>
<evidence type="ECO:0000256" key="1">
    <source>
        <dbReference type="ARBA" id="ARBA00093458"/>
    </source>
</evidence>
<dbReference type="Pfam" id="PF10494">
    <property type="entry name" value="Stk19"/>
    <property type="match status" value="1"/>
</dbReference>
<dbReference type="Proteomes" id="UP000887458">
    <property type="component" value="Unassembled WGS sequence"/>
</dbReference>
<reference evidence="3 4" key="2">
    <citation type="journal article" date="2022" name="Mol. Biol. Evol.">
        <title>Comparative Genomics Reveals Insights into the Divergent Evolution of Astigmatic Mites and Household Pest Adaptations.</title>
        <authorList>
            <person name="Xiong Q."/>
            <person name="Wan A.T."/>
            <person name="Liu X."/>
            <person name="Fung C.S."/>
            <person name="Xiao X."/>
            <person name="Malainual N."/>
            <person name="Hou J."/>
            <person name="Wang L."/>
            <person name="Wang M."/>
            <person name="Yang K.Y."/>
            <person name="Cui Y."/>
            <person name="Leung E.L."/>
            <person name="Nong W."/>
            <person name="Shin S.K."/>
            <person name="Au S.W."/>
            <person name="Jeong K.Y."/>
            <person name="Chew F.T."/>
            <person name="Hui J.H."/>
            <person name="Leung T.F."/>
            <person name="Tungtrongchitr A."/>
            <person name="Zhong N."/>
            <person name="Liu Z."/>
            <person name="Tsui S.K."/>
        </authorList>
    </citation>
    <scope>NUCLEOTIDE SEQUENCE [LARGE SCALE GENOMIC DNA]</scope>
    <source>
        <strain evidence="3">Derp</strain>
    </source>
</reference>
<sequence>MMKRRKITLDNDNRPSCSRTEDEIDDEKFEENHRRIQKSIQEKLKNETNQIDIKSIGDFDTVADAYEYIRQLCKRSLLLQERSLPPIVWRHQLYSLFDDTSIVDVQLEKMIDNNLIRIVCHGESSRENDAIIKIDDFIYHLKKDSKSKNLFIELFIEKILRNIKQTEYSDKQLNDVGFLSESLTKLSSLGLLTKNDLNHRQLSFAGLGIMVQTLNNGREKLLKIIKKSKYSQLLQSELIKRFEFQWKNNYLKESLNRFGIEFHLYDLYGRKNLVIRKLANLPDEKKFYYDFGIHKNNDDYGYDEFGKKTWLPSFDLMKDYYFVECGKDLYDQTDSFVAIMNRIYQFHSTEKELFVTIYYQARERYSSNDKQLNIYGGYQTYLFNIVPHAIKLGRFRKRRKDIFYCLPDEVKKRLQISLIWHKYRGFNILIRLLLCCNRYWLVLELPSELNGYSITPEPITYFNYHSLRPKQDYHLISISYGDRVYNIVYEIGSYQIRMLDFNLTKHSASLCFGKDSTRSLQRIRSTEECQYNDRFDTMTHSLINFFQIFTYGFTIFSDLILVSREKDLILIVDQNLFATFNQEFIFKTRNARDFFTCNHLPSCNQSNEFKQDVNKTITDNENIQRSFGIYKNDDNDGYNEFGLKTWYPTFDIMKTFTYIKCGNDSNIMDDTVSFAIIMNRIYQFKISRYPDSLAYLDVIMYKDVRQRYSTELNRFYLIDGYRACVNDIIPKFPITGNFEMRFNSLDKSYPNERKKHLTVSLIWNKSKSFILFSRLRLCCNRFWFYSAFQSEMNGKSENLKYYCDYLSIKPKQDIHLISITFGNQVLNLAHELGKDQIKLLDYNITMQISSLCFGEQSTKTLKQISSTQKCNYYKNDYRIMTESLINLTRTIDYGFTLITDLIFVSREKNFVLIVDQNLLRTFNQEYSYKIRDINDFFVCEYDEKIIKINNN</sequence>
<dbReference type="GO" id="GO:0016301">
    <property type="term" value="F:kinase activity"/>
    <property type="evidence" value="ECO:0007669"/>
    <property type="project" value="UniProtKB-KW"/>
</dbReference>
<reference evidence="3 4" key="1">
    <citation type="journal article" date="2018" name="J. Allergy Clin. Immunol.">
        <title>High-quality assembly of Dermatophagoides pteronyssinus genome and transcriptome reveals a wide range of novel allergens.</title>
        <authorList>
            <person name="Liu X.Y."/>
            <person name="Yang K.Y."/>
            <person name="Wang M.Q."/>
            <person name="Kwok J.S."/>
            <person name="Zeng X."/>
            <person name="Yang Z."/>
            <person name="Xiao X.J."/>
            <person name="Lau C.P."/>
            <person name="Li Y."/>
            <person name="Huang Z.M."/>
            <person name="Ba J.G."/>
            <person name="Yim A.K."/>
            <person name="Ouyang C.Y."/>
            <person name="Ngai S.M."/>
            <person name="Chan T.F."/>
            <person name="Leung E.L."/>
            <person name="Liu L."/>
            <person name="Liu Z.G."/>
            <person name="Tsui S.K."/>
        </authorList>
    </citation>
    <scope>NUCLEOTIDE SEQUENCE [LARGE SCALE GENOMIC DNA]</scope>
    <source>
        <strain evidence="3">Derp</strain>
    </source>
</reference>
<dbReference type="PANTHER" id="PTHR15243">
    <property type="entry name" value="SERINE/THREONINE-PROTEIN KINASE 19"/>
    <property type="match status" value="1"/>
</dbReference>
<organism evidence="3 4">
    <name type="scientific">Dermatophagoides pteronyssinus</name>
    <name type="common">European house dust mite</name>
    <dbReference type="NCBI Taxonomy" id="6956"/>
    <lineage>
        <taxon>Eukaryota</taxon>
        <taxon>Metazoa</taxon>
        <taxon>Ecdysozoa</taxon>
        <taxon>Arthropoda</taxon>
        <taxon>Chelicerata</taxon>
        <taxon>Arachnida</taxon>
        <taxon>Acari</taxon>
        <taxon>Acariformes</taxon>
        <taxon>Sarcoptiformes</taxon>
        <taxon>Astigmata</taxon>
        <taxon>Psoroptidia</taxon>
        <taxon>Analgoidea</taxon>
        <taxon>Pyroglyphidae</taxon>
        <taxon>Dermatophagoidinae</taxon>
        <taxon>Dermatophagoides</taxon>
    </lineage>
</organism>
<keyword evidence="3" id="KW-0808">Transferase</keyword>
<keyword evidence="3" id="KW-0418">Kinase</keyword>